<dbReference type="EMBL" id="AP014879">
    <property type="protein sequence ID" value="BAV32611.1"/>
    <property type="molecule type" value="Genomic_DNA"/>
</dbReference>
<dbReference type="Gene3D" id="1.10.10.2520">
    <property type="entry name" value="Cell wall hydrolase SleB, domain 1"/>
    <property type="match status" value="1"/>
</dbReference>
<feature type="domain" description="Cell wall hydrolase SleB" evidence="2">
    <location>
        <begin position="86"/>
        <end position="198"/>
    </location>
</feature>
<dbReference type="InterPro" id="IPR011105">
    <property type="entry name" value="Cell_wall_hydrolase_SleB"/>
</dbReference>
<organism evidence="3 4">
    <name type="scientific">Sulfuricaulis limicola</name>
    <dbReference type="NCBI Taxonomy" id="1620215"/>
    <lineage>
        <taxon>Bacteria</taxon>
        <taxon>Pseudomonadati</taxon>
        <taxon>Pseudomonadota</taxon>
        <taxon>Gammaproteobacteria</taxon>
        <taxon>Acidiferrobacterales</taxon>
        <taxon>Acidiferrobacteraceae</taxon>
        <taxon>Sulfuricaulis</taxon>
    </lineage>
</organism>
<evidence type="ECO:0000256" key="1">
    <source>
        <dbReference type="SAM" id="Phobius"/>
    </source>
</evidence>
<proteinExistence type="predicted"/>
<name>A0A1B4XCU0_9GAMM</name>
<evidence type="ECO:0000313" key="3">
    <source>
        <dbReference type="EMBL" id="BAV32611.1"/>
    </source>
</evidence>
<keyword evidence="4" id="KW-1185">Reference proteome</keyword>
<evidence type="ECO:0000313" key="4">
    <source>
        <dbReference type="Proteomes" id="UP000243180"/>
    </source>
</evidence>
<keyword evidence="1" id="KW-0472">Membrane</keyword>
<feature type="transmembrane region" description="Helical" evidence="1">
    <location>
        <begin position="41"/>
        <end position="60"/>
    </location>
</feature>
<dbReference type="InParanoid" id="A0A1B4XCU0"/>
<keyword evidence="3" id="KW-0378">Hydrolase</keyword>
<dbReference type="Pfam" id="PF07486">
    <property type="entry name" value="Hydrolase_2"/>
    <property type="match status" value="1"/>
</dbReference>
<dbReference type="GO" id="GO:0016787">
    <property type="term" value="F:hydrolase activity"/>
    <property type="evidence" value="ECO:0007669"/>
    <property type="project" value="UniProtKB-KW"/>
</dbReference>
<dbReference type="InterPro" id="IPR042047">
    <property type="entry name" value="SleB_dom1"/>
</dbReference>
<dbReference type="Proteomes" id="UP000243180">
    <property type="component" value="Chromosome"/>
</dbReference>
<sequence length="199" mass="22755">MESIGDMRKKRYSRNRIRRSASLIARAWGDLRYSWHALDKGPLIVVGVIGLVVAALGYLMQSVYTEKARIQDLACLAFNVYFEARGEPVAGQYAVAEVTMNRVASGRYPDTICGVVHQKNWDPLRKRYVSAFSWTELDERPSREDETFRQAWAVAEDVYYGRHVPTLKGATHYHAAYIRPSWARGNKPVARIGSHIFYK</sequence>
<reference evidence="3 4" key="1">
    <citation type="submission" date="2015-05" db="EMBL/GenBank/DDBJ databases">
        <title>Complete genome sequence of a sulfur-oxidizing gammaproteobacterium strain HA5.</title>
        <authorList>
            <person name="Miura A."/>
            <person name="Kojima H."/>
            <person name="Fukui M."/>
        </authorList>
    </citation>
    <scope>NUCLEOTIDE SEQUENCE [LARGE SCALE GENOMIC DNA]</scope>
    <source>
        <strain evidence="3 4">HA5</strain>
    </source>
</reference>
<dbReference type="OrthoDB" id="9785345at2"/>
<accession>A0A1B4XCU0</accession>
<dbReference type="AlphaFoldDB" id="A0A1B4XCU0"/>
<protein>
    <submittedName>
        <fullName evidence="3">Hydrolase</fullName>
    </submittedName>
</protein>
<keyword evidence="1" id="KW-0812">Transmembrane</keyword>
<dbReference type="KEGG" id="slim:SCL_0289"/>
<evidence type="ECO:0000259" key="2">
    <source>
        <dbReference type="Pfam" id="PF07486"/>
    </source>
</evidence>
<gene>
    <name evidence="3" type="ORF">SCL_0289</name>
</gene>
<keyword evidence="1" id="KW-1133">Transmembrane helix</keyword>